<evidence type="ECO:0000256" key="2">
    <source>
        <dbReference type="ARBA" id="ARBA00022448"/>
    </source>
</evidence>
<evidence type="ECO:0000256" key="10">
    <source>
        <dbReference type="SAM" id="MobiDB-lite"/>
    </source>
</evidence>
<evidence type="ECO:0000256" key="5">
    <source>
        <dbReference type="ARBA" id="ARBA00023077"/>
    </source>
</evidence>
<dbReference type="InterPro" id="IPR039426">
    <property type="entry name" value="TonB-dep_rcpt-like"/>
</dbReference>
<comment type="subcellular location">
    <subcellularLocation>
        <location evidence="1 8">Cell outer membrane</location>
        <topology evidence="1 8">Multi-pass membrane protein</topology>
    </subcellularLocation>
</comment>
<evidence type="ECO:0000259" key="13">
    <source>
        <dbReference type="Pfam" id="PF07715"/>
    </source>
</evidence>
<evidence type="ECO:0000256" key="9">
    <source>
        <dbReference type="RuleBase" id="RU003357"/>
    </source>
</evidence>
<dbReference type="Pfam" id="PF07715">
    <property type="entry name" value="Plug"/>
    <property type="match status" value="1"/>
</dbReference>
<feature type="domain" description="TonB-dependent receptor plug" evidence="13">
    <location>
        <begin position="57"/>
        <end position="158"/>
    </location>
</feature>
<dbReference type="InterPro" id="IPR012910">
    <property type="entry name" value="Plug_dom"/>
</dbReference>
<protein>
    <submittedName>
        <fullName evidence="14">TonB dependent copper receptor</fullName>
    </submittedName>
</protein>
<evidence type="ECO:0000313" key="14">
    <source>
        <dbReference type="EMBL" id="CDI45306.1"/>
    </source>
</evidence>
<comment type="similarity">
    <text evidence="8 9">Belongs to the TonB-dependent receptor family.</text>
</comment>
<keyword evidence="5 9" id="KW-0798">TonB box</keyword>
<evidence type="ECO:0000256" key="8">
    <source>
        <dbReference type="PROSITE-ProRule" id="PRU01360"/>
    </source>
</evidence>
<dbReference type="Gene3D" id="2.170.130.10">
    <property type="entry name" value="TonB-dependent receptor, plug domain"/>
    <property type="match status" value="1"/>
</dbReference>
<dbReference type="PROSITE" id="PS52016">
    <property type="entry name" value="TONB_DEPENDENT_REC_3"/>
    <property type="match status" value="1"/>
</dbReference>
<dbReference type="InterPro" id="IPR000531">
    <property type="entry name" value="Beta-barrel_TonB"/>
</dbReference>
<keyword evidence="4 8" id="KW-0812">Transmembrane</keyword>
<organism evidence="14">
    <name type="scientific">Escherichia coli R178</name>
    <dbReference type="NCBI Taxonomy" id="1408252"/>
    <lineage>
        <taxon>Bacteria</taxon>
        <taxon>Pseudomonadati</taxon>
        <taxon>Pseudomonadota</taxon>
        <taxon>Gammaproteobacteria</taxon>
        <taxon>Enterobacterales</taxon>
        <taxon>Enterobacteriaceae</taxon>
        <taxon>Escherichia</taxon>
    </lineage>
</organism>
<evidence type="ECO:0000256" key="6">
    <source>
        <dbReference type="ARBA" id="ARBA00023136"/>
    </source>
</evidence>
<evidence type="ECO:0000256" key="4">
    <source>
        <dbReference type="ARBA" id="ARBA00022692"/>
    </source>
</evidence>
<dbReference type="AlphaFoldDB" id="A0A0M5X0N9"/>
<keyword evidence="14" id="KW-0675">Receptor</keyword>
<evidence type="ECO:0000256" key="7">
    <source>
        <dbReference type="ARBA" id="ARBA00023237"/>
    </source>
</evidence>
<feature type="signal peptide" evidence="11">
    <location>
        <begin position="1"/>
        <end position="25"/>
    </location>
</feature>
<dbReference type="InterPro" id="IPR037066">
    <property type="entry name" value="Plug_dom_sf"/>
</dbReference>
<dbReference type="GO" id="GO:0044718">
    <property type="term" value="P:siderophore transmembrane transport"/>
    <property type="evidence" value="ECO:0007669"/>
    <property type="project" value="TreeGrafter"/>
</dbReference>
<feature type="chain" id="PRO_5005806374" evidence="11">
    <location>
        <begin position="26"/>
        <end position="710"/>
    </location>
</feature>
<keyword evidence="11" id="KW-0732">Signal</keyword>
<dbReference type="PANTHER" id="PTHR30069:SF49">
    <property type="entry name" value="OUTER MEMBRANE PROTEIN C"/>
    <property type="match status" value="1"/>
</dbReference>
<feature type="domain" description="TonB-dependent receptor-like beta-barrel" evidence="12">
    <location>
        <begin position="210"/>
        <end position="670"/>
    </location>
</feature>
<keyword evidence="2 8" id="KW-0813">Transport</keyword>
<feature type="region of interest" description="Disordered" evidence="10">
    <location>
        <begin position="325"/>
        <end position="347"/>
    </location>
</feature>
<keyword evidence="3 8" id="KW-1134">Transmembrane beta strand</keyword>
<dbReference type="PANTHER" id="PTHR30069">
    <property type="entry name" value="TONB-DEPENDENT OUTER MEMBRANE RECEPTOR"/>
    <property type="match status" value="1"/>
</dbReference>
<evidence type="ECO:0000259" key="12">
    <source>
        <dbReference type="Pfam" id="PF00593"/>
    </source>
</evidence>
<keyword evidence="7 8" id="KW-0998">Cell outer membrane</keyword>
<keyword evidence="6 8" id="KW-0472">Membrane</keyword>
<dbReference type="Pfam" id="PF00593">
    <property type="entry name" value="TonB_dep_Rec_b-barrel"/>
    <property type="match status" value="1"/>
</dbReference>
<reference evidence="14" key="1">
    <citation type="submission" date="2013-08" db="EMBL/GenBank/DDBJ databases">
        <title>Complete genome of IncHI2 plasmid pRH-R178.</title>
        <authorList>
            <person name="Falgenhauer L."/>
            <person name="Guerra B."/>
            <person name="Imirzalioglu C."/>
            <person name="Chakraborty T."/>
        </authorList>
    </citation>
    <scope>NUCLEOTIDE SEQUENCE [LARGE SCALE GENOMIC DNA]</scope>
    <source>
        <strain evidence="14">R178</strain>
    </source>
</reference>
<dbReference type="EMBL" id="HG530658">
    <property type="protein sequence ID" value="CDI45306.1"/>
    <property type="molecule type" value="Genomic_DNA"/>
</dbReference>
<dbReference type="CDD" id="cd01347">
    <property type="entry name" value="ligand_gated_channel"/>
    <property type="match status" value="1"/>
</dbReference>
<dbReference type="InterPro" id="IPR036942">
    <property type="entry name" value="Beta-barrel_TonB_sf"/>
</dbReference>
<dbReference type="GO" id="GO:0009279">
    <property type="term" value="C:cell outer membrane"/>
    <property type="evidence" value="ECO:0007669"/>
    <property type="project" value="UniProtKB-SubCell"/>
</dbReference>
<proteinExistence type="inferred from homology"/>
<sequence>MKNTRFSLSPLATVMTMMITLPAFAQAEDGHEGHQNSVATLDDPSVMVVTAPAISPLTIVTSPKTPRQPVPASDGSDYLKTIPGFSQIRNGGTNGDPVFRGMFGSRLRLLTNGSEMLGACPARMDAPSSYISPESFDLLTLTKGPQTVLWGPGNSAGTVHFERERPSFEKAGIQGDASLLGASNSRWDQNADISLGNEQGYLRLIGNKSRSDDYKDGNNQRVPSQWDKWNADMALGWTPDKDTWLELTAGQGDGEARYAGRSMDGSQFKRESLGMRFEKSNIGDVFDKFEASTYYNYADHIMDNFSLRSPGSMLMSGMGSSMGAMHDSSSMSMGTSSAMDMSSSMNTASSSSMNMSMPMAMQLDRRTVGGRMMGTWLWSDIKLESGADMQQNTHRNKESDSWVKDARFRNYGVFSELTWTATDQDNVVSGARLDRVLVDNFTDTGLAGRNDVLYAGFARIEHSLADMPLMLYAGVGYTERFPDYWELFSPTYGPGGNTSAFNSVKAEKTTQLDIGAQYSTKKLNGWVSAYVGHVNDFILFRYDPKNARVSEADNVNARIMGGETGFSYKLTDSWKTETSLAYSWAENTRDSRPLPQIPPLEARLGLSWEKGDWSSTGLLRLVSSQNRIAENEGNVVGKDFAASPGFAVFSANAAYKVNKYVKVSTGVDNLFNKDYSEHLNLAGNSSFGYSANTSVNEPGRTLWAKVNVKF</sequence>
<dbReference type="GO" id="GO:0015344">
    <property type="term" value="F:siderophore uptake transmembrane transporter activity"/>
    <property type="evidence" value="ECO:0007669"/>
    <property type="project" value="TreeGrafter"/>
</dbReference>
<name>A0A0M5X0N9_ECOLX</name>
<accession>A0A0M5X0N9</accession>
<evidence type="ECO:0000256" key="3">
    <source>
        <dbReference type="ARBA" id="ARBA00022452"/>
    </source>
</evidence>
<dbReference type="SUPFAM" id="SSF56935">
    <property type="entry name" value="Porins"/>
    <property type="match status" value="1"/>
</dbReference>
<evidence type="ECO:0000256" key="1">
    <source>
        <dbReference type="ARBA" id="ARBA00004571"/>
    </source>
</evidence>
<evidence type="ECO:0000256" key="11">
    <source>
        <dbReference type="SAM" id="SignalP"/>
    </source>
</evidence>
<dbReference type="Gene3D" id="2.40.170.20">
    <property type="entry name" value="TonB-dependent receptor, beta-barrel domain"/>
    <property type="match status" value="1"/>
</dbReference>